<proteinExistence type="predicted"/>
<name>A0ACB7ZFV8_9ERIC</name>
<sequence>MSSSPTMSRNNPNKPHVMCIPYPMQGHINPMLNLAKILHSLDFHITFVNTEFNHNNLINSGALKSFSNLPNFHFENVPDCHPPLLATTAQDYYFLLCRFAREKFLPSLHHLITRLNWCKTVTCIVSDGLMPFNIMIARELGIPGFLFWVPNACAFMGYLQENGLIPPKDEQQDLVLDSTSVLIHENGFPTREAEEAFQAAGIIFDTFETLEQDVFNAIKPMFQNVHAIGPLQMLLNPTSDGTSDNLKSVSFDPCVDELHCLKWLDSMKPNSVLYISFGDLIVMTPQQLCEFALGICNSNQPFLWIIRPDFVTILPPEFLEKTKERGLVATRCPHEHVLTHPSVGVFVSNFGTSSMLESIRAGVPLIGWPYYGDHQVSCMFRCNRWGIGMKINEDVKREEVESLVRELMEGDKGKEMKMKVMEWKKLAVEATSKGGSSEKNFDNLLQALSGTQNLTAAYRRREIMEVVVTSRDTIKPSRPTPQHLHHVPLSFFDRIMYRVFIPMIYFYSKGSKKGNIIKATNLETSNHLKTSLAETLVKFYPLAGRVKEYHTECNDQGVPYFEAQAKCQLSQVVGESSLAKLNKLLPYAEQASDLPLAIQVTFFDCGGIAIGTCFSHKVVDASSCSSFLNFWAAVAREDHRSNKNLTHPRFDLAKLFPPIEKQISYGTTNCNNSVARRFVLSASALSAMRSKYKIPTSRAEALAAFIWTRFLASGEGNDASPESQWLAYHAVDLRTRMDPPVSEYHIGNLVGFARVGSSMDAAMKNDYAFIKKSRDATTRVDAKFIKNLQKAGFASQYLQSTKDERASSLCFSSLSKFRLYDADFGWGRPTWVTMSGLYTVNSLVFLPTRSGDGIEVLLYLKEDDMAKLLADKEFLEFVSPPSGVKNQILSSL</sequence>
<keyword evidence="2" id="KW-1185">Reference proteome</keyword>
<reference evidence="1 2" key="1">
    <citation type="journal article" date="2021" name="Hortic Res">
        <title>High-quality reference genome and annotation aids understanding of berry development for evergreen blueberry (Vaccinium darrowii).</title>
        <authorList>
            <person name="Yu J."/>
            <person name="Hulse-Kemp A.M."/>
            <person name="Babiker E."/>
            <person name="Staton M."/>
        </authorList>
    </citation>
    <scope>NUCLEOTIDE SEQUENCE [LARGE SCALE GENOMIC DNA]</scope>
    <source>
        <strain evidence="2">cv. NJ 8807/NJ 8810</strain>
        <tissue evidence="1">Young leaf</tissue>
    </source>
</reference>
<evidence type="ECO:0000313" key="1">
    <source>
        <dbReference type="EMBL" id="KAH7864664.1"/>
    </source>
</evidence>
<gene>
    <name evidence="1" type="ORF">Vadar_032340</name>
</gene>
<accession>A0ACB7ZFV8</accession>
<dbReference type="EMBL" id="CM037162">
    <property type="protein sequence ID" value="KAH7864664.1"/>
    <property type="molecule type" value="Genomic_DNA"/>
</dbReference>
<protein>
    <submittedName>
        <fullName evidence="1">Uncharacterized protein</fullName>
    </submittedName>
</protein>
<organism evidence="1 2">
    <name type="scientific">Vaccinium darrowii</name>
    <dbReference type="NCBI Taxonomy" id="229202"/>
    <lineage>
        <taxon>Eukaryota</taxon>
        <taxon>Viridiplantae</taxon>
        <taxon>Streptophyta</taxon>
        <taxon>Embryophyta</taxon>
        <taxon>Tracheophyta</taxon>
        <taxon>Spermatophyta</taxon>
        <taxon>Magnoliopsida</taxon>
        <taxon>eudicotyledons</taxon>
        <taxon>Gunneridae</taxon>
        <taxon>Pentapetalae</taxon>
        <taxon>asterids</taxon>
        <taxon>Ericales</taxon>
        <taxon>Ericaceae</taxon>
        <taxon>Vaccinioideae</taxon>
        <taxon>Vaccinieae</taxon>
        <taxon>Vaccinium</taxon>
    </lineage>
</organism>
<evidence type="ECO:0000313" key="2">
    <source>
        <dbReference type="Proteomes" id="UP000828048"/>
    </source>
</evidence>
<comment type="caution">
    <text evidence="1">The sequence shown here is derived from an EMBL/GenBank/DDBJ whole genome shotgun (WGS) entry which is preliminary data.</text>
</comment>
<dbReference type="Proteomes" id="UP000828048">
    <property type="component" value="Chromosome 12"/>
</dbReference>